<dbReference type="CDD" id="cd01166">
    <property type="entry name" value="KdgK"/>
    <property type="match status" value="1"/>
</dbReference>
<keyword evidence="6" id="KW-1185">Reference proteome</keyword>
<dbReference type="Proteomes" id="UP000002318">
    <property type="component" value="Chromosome"/>
</dbReference>
<evidence type="ECO:0000256" key="3">
    <source>
        <dbReference type="ARBA" id="ARBA00022777"/>
    </source>
</evidence>
<dbReference type="InterPro" id="IPR052700">
    <property type="entry name" value="Carb_kinase_PfkB-like"/>
</dbReference>
<dbReference type="EMBL" id="CP002116">
    <property type="protein sequence ID" value="ADK80048.1"/>
    <property type="molecule type" value="Genomic_DNA"/>
</dbReference>
<evidence type="ECO:0000256" key="2">
    <source>
        <dbReference type="ARBA" id="ARBA00022679"/>
    </source>
</evidence>
<sequence length="364" mass="40550">MKHIVTFGEIMARIEMEDHYRFRQSLPGDVRLTFAGAEANVAASLAFMGRATQFVTSLPQHAIADSCRAFLKSMDVGIDYILSSDFGRLGLYFLESGANQRPSNVIYDRDDTSISMQKPEAYDWNQLFTDAQWFHVSGITPALSRNAAEATLLGIEKAKAHQVPISFDLNYRKKLWNWGETHKKKDLARNIIREIMPNIDVVIGNEEDASDMLNIHPQHVDVNKGTIDLAAYTSVAKTIAEQYPNLRYIAFTLRESISASHNNWGAMLYDVKEGKQYAAPRSGDTYTPYRITQIIDRVGGGDAFSAGLIYALTDSVLSAHPQEVITYASAASCLCHSIHGDMNYSSREEVLRLAQGNGSGRVIR</sequence>
<reference evidence="5 6" key="1">
    <citation type="journal article" date="2010" name="Stand. Genomic Sci.">
        <title>Complete genome sequence of Spirochaeta smaragdinae type strain (SEBR 4228).</title>
        <authorList>
            <person name="Mavromatis K."/>
            <person name="Yasawong M."/>
            <person name="Chertkov O."/>
            <person name="Lapidus A."/>
            <person name="Lucas S."/>
            <person name="Nolan M."/>
            <person name="Del Rio T.G."/>
            <person name="Tice H."/>
            <person name="Cheng J.F."/>
            <person name="Pitluck S."/>
            <person name="Liolios K."/>
            <person name="Ivanova N."/>
            <person name="Tapia R."/>
            <person name="Han C."/>
            <person name="Bruce D."/>
            <person name="Goodwin L."/>
            <person name="Pati A."/>
            <person name="Chen A."/>
            <person name="Palaniappan K."/>
            <person name="Land M."/>
            <person name="Hauser L."/>
            <person name="Chang Y.J."/>
            <person name="Jeffries C.D."/>
            <person name="Detter J.C."/>
            <person name="Rohde M."/>
            <person name="Brambilla E."/>
            <person name="Spring S."/>
            <person name="Goker M."/>
            <person name="Sikorski J."/>
            <person name="Woyke T."/>
            <person name="Bristow J."/>
            <person name="Eisen J.A."/>
            <person name="Markowitz V."/>
            <person name="Hugenholtz P."/>
            <person name="Klenk H.P."/>
            <person name="Kyrpides N.C."/>
        </authorList>
    </citation>
    <scope>NUCLEOTIDE SEQUENCE [LARGE SCALE GENOMIC DNA]</scope>
    <source>
        <strain evidence="6">DSM 11293 / JCM 15392 / SEBR 4228</strain>
    </source>
</reference>
<proteinExistence type="inferred from homology"/>
<evidence type="ECO:0000313" key="5">
    <source>
        <dbReference type="EMBL" id="ADK80048.1"/>
    </source>
</evidence>
<evidence type="ECO:0000256" key="1">
    <source>
        <dbReference type="ARBA" id="ARBA00010688"/>
    </source>
</evidence>
<dbReference type="eggNOG" id="COG0524">
    <property type="taxonomic scope" value="Bacteria"/>
</dbReference>
<gene>
    <name evidence="5" type="ordered locus">Spirs_0914</name>
</gene>
<dbReference type="InterPro" id="IPR011611">
    <property type="entry name" value="PfkB_dom"/>
</dbReference>
<evidence type="ECO:0000259" key="4">
    <source>
        <dbReference type="Pfam" id="PF00294"/>
    </source>
</evidence>
<protein>
    <submittedName>
        <fullName evidence="5">PfkB domain protein</fullName>
    </submittedName>
</protein>
<dbReference type="SUPFAM" id="SSF53613">
    <property type="entry name" value="Ribokinase-like"/>
    <property type="match status" value="1"/>
</dbReference>
<keyword evidence="3" id="KW-0418">Kinase</keyword>
<evidence type="ECO:0000313" key="6">
    <source>
        <dbReference type="Proteomes" id="UP000002318"/>
    </source>
</evidence>
<dbReference type="PANTHER" id="PTHR43320">
    <property type="entry name" value="SUGAR KINASE"/>
    <property type="match status" value="1"/>
</dbReference>
<feature type="domain" description="Carbohydrate kinase PfkB" evidence="4">
    <location>
        <begin position="1"/>
        <end position="216"/>
    </location>
</feature>
<dbReference type="Pfam" id="PF00294">
    <property type="entry name" value="PfkB"/>
    <property type="match status" value="1"/>
</dbReference>
<dbReference type="HOGENOM" id="CLU_027634_0_1_12"/>
<dbReference type="InterPro" id="IPR029056">
    <property type="entry name" value="Ribokinase-like"/>
</dbReference>
<accession>E1RCG8</accession>
<organism evidence="5 6">
    <name type="scientific">Sediminispirochaeta smaragdinae (strain DSM 11293 / JCM 15392 / SEBR 4228)</name>
    <name type="common">Spirochaeta smaragdinae</name>
    <dbReference type="NCBI Taxonomy" id="573413"/>
    <lineage>
        <taxon>Bacteria</taxon>
        <taxon>Pseudomonadati</taxon>
        <taxon>Spirochaetota</taxon>
        <taxon>Spirochaetia</taxon>
        <taxon>Spirochaetales</taxon>
        <taxon>Spirochaetaceae</taxon>
        <taxon>Sediminispirochaeta</taxon>
    </lineage>
</organism>
<comment type="similarity">
    <text evidence="1">Belongs to the carbohydrate kinase PfkB family.</text>
</comment>
<dbReference type="Gene3D" id="3.40.1190.20">
    <property type="match status" value="1"/>
</dbReference>
<dbReference type="AlphaFoldDB" id="E1RCG8"/>
<dbReference type="KEGG" id="ssm:Spirs_0914"/>
<name>E1RCG8_SEDSS</name>
<dbReference type="PANTHER" id="PTHR43320:SF2">
    <property type="entry name" value="2-DEHYDRO-3-DEOXYGLUCONOKINASE_2-DEHYDRO-3-DEOXYGALACTONOKINASE"/>
    <property type="match status" value="1"/>
</dbReference>
<keyword evidence="2" id="KW-0808">Transferase</keyword>
<dbReference type="OrthoDB" id="9813569at2"/>
<dbReference type="GO" id="GO:0016301">
    <property type="term" value="F:kinase activity"/>
    <property type="evidence" value="ECO:0007669"/>
    <property type="project" value="UniProtKB-KW"/>
</dbReference>
<dbReference type="RefSeq" id="WP_013253512.1">
    <property type="nucleotide sequence ID" value="NC_014364.1"/>
</dbReference>
<dbReference type="STRING" id="573413.Spirs_0914"/>